<dbReference type="GO" id="GO:0003724">
    <property type="term" value="F:RNA helicase activity"/>
    <property type="evidence" value="ECO:0007669"/>
    <property type="project" value="InterPro"/>
</dbReference>
<evidence type="ECO:0000256" key="24">
    <source>
        <dbReference type="ARBA" id="ARBA00022840"/>
    </source>
</evidence>
<dbReference type="Pfam" id="PF00548">
    <property type="entry name" value="Peptidase_C3"/>
    <property type="match status" value="1"/>
</dbReference>
<comment type="catalytic activity">
    <reaction evidence="37">
        <text>ATP + H2O = ADP + phosphate + H(+)</text>
        <dbReference type="Rhea" id="RHEA:13065"/>
        <dbReference type="ChEBI" id="CHEBI:15377"/>
        <dbReference type="ChEBI" id="CHEBI:15378"/>
        <dbReference type="ChEBI" id="CHEBI:30616"/>
        <dbReference type="ChEBI" id="CHEBI:43474"/>
        <dbReference type="ChEBI" id="CHEBI:456216"/>
        <dbReference type="EC" id="3.6.4.13"/>
    </reaction>
</comment>
<evidence type="ECO:0000256" key="7">
    <source>
        <dbReference type="ARBA" id="ARBA00022484"/>
    </source>
</evidence>
<dbReference type="GO" id="GO:0019062">
    <property type="term" value="P:virion attachment to host cell"/>
    <property type="evidence" value="ECO:0007669"/>
    <property type="project" value="UniProtKB-KW"/>
</dbReference>
<protein>
    <recommendedName>
        <fullName evidence="5">Genome polyprotein</fullName>
    </recommendedName>
</protein>
<dbReference type="InterPro" id="IPR007094">
    <property type="entry name" value="RNA-dir_pol_PSvirus"/>
</dbReference>
<dbReference type="Gene3D" id="4.10.90.10">
    <property type="entry name" value="Capsid protein VP4 superfamily, Picornavirus"/>
    <property type="match status" value="1"/>
</dbReference>
<dbReference type="EMBL" id="JN867757">
    <property type="protein sequence ID" value="AFJ04538.1"/>
    <property type="molecule type" value="Genomic_RNA"/>
</dbReference>
<name>I1YLT5_9PICO</name>
<keyword evidence="13" id="KW-0945">Host-virus interaction</keyword>
<evidence type="ECO:0000256" key="18">
    <source>
        <dbReference type="ARBA" id="ARBA00022707"/>
    </source>
</evidence>
<keyword evidence="28" id="KW-1182">Viral ion channel</keyword>
<evidence type="ECO:0000256" key="33">
    <source>
        <dbReference type="ARBA" id="ARBA00023296"/>
    </source>
</evidence>
<evidence type="ECO:0000256" key="37">
    <source>
        <dbReference type="ARBA" id="ARBA00047984"/>
    </source>
</evidence>
<keyword evidence="27" id="KW-0693">Viral RNA replication</keyword>
<dbReference type="PROSITE" id="PS51218">
    <property type="entry name" value="SF3_HELICASE_2"/>
    <property type="match status" value="1"/>
</dbReference>
<dbReference type="Gene3D" id="2.60.120.20">
    <property type="match status" value="3"/>
</dbReference>
<reference evidence="42" key="1">
    <citation type="journal article" date="2012" name="PLoS ONE">
        <title>Genetic diversity of the genus cosavirus in the family picornaviridae: a new species, recombination, and 26 new genotypes.</title>
        <authorList>
            <person name="Kapusinszky B."/>
            <person name="Phan T.G."/>
            <person name="Kapoor A."/>
            <person name="Delwart E.L."/>
        </authorList>
    </citation>
    <scope>NUCLEOTIDE SEQUENCE</scope>
    <source>
        <strain evidence="42">NG385</strain>
    </source>
</reference>
<dbReference type="GO" id="GO:0004197">
    <property type="term" value="F:cysteine-type endopeptidase activity"/>
    <property type="evidence" value="ECO:0007669"/>
    <property type="project" value="InterPro"/>
</dbReference>
<organism evidence="42">
    <name type="scientific">Human cosavirus E/D</name>
    <dbReference type="NCBI Taxonomy" id="1181292"/>
    <lineage>
        <taxon>Viruses</taxon>
        <taxon>Riboviria</taxon>
        <taxon>Orthornavirae</taxon>
        <taxon>Pisuviricota</taxon>
        <taxon>Pisoniviricetes</taxon>
        <taxon>Picornavirales</taxon>
        <taxon>Picornaviridae</taxon>
        <taxon>Caphthovirinae</taxon>
        <taxon>Cosavirus</taxon>
    </lineage>
</organism>
<dbReference type="SUPFAM" id="SSF88633">
    <property type="entry name" value="Positive stranded ssRNA viruses"/>
    <property type="match status" value="2"/>
</dbReference>
<dbReference type="GO" id="GO:0044162">
    <property type="term" value="C:host cell cytoplasmic vesicle membrane"/>
    <property type="evidence" value="ECO:0007669"/>
    <property type="project" value="UniProtKB-SubCell"/>
</dbReference>
<keyword evidence="21" id="KW-1161">Viral attachment to host cell</keyword>
<dbReference type="InterPro" id="IPR004004">
    <property type="entry name" value="Helic/Pol/Pept_Calicivir-typ"/>
</dbReference>
<evidence type="ECO:0000256" key="16">
    <source>
        <dbReference type="ARBA" id="ARBA00022695"/>
    </source>
</evidence>
<dbReference type="PRINTS" id="PR00918">
    <property type="entry name" value="CALICVIRUSNS"/>
</dbReference>
<dbReference type="InterPro" id="IPR043128">
    <property type="entry name" value="Rev_trsase/Diguanyl_cyclase"/>
</dbReference>
<keyword evidence="7" id="KW-0696">RNA-directed RNA polymerase</keyword>
<dbReference type="InterPro" id="IPR044067">
    <property type="entry name" value="PCV_3C_PRO"/>
</dbReference>
<evidence type="ECO:0000256" key="29">
    <source>
        <dbReference type="ARBA" id="ARBA00023065"/>
    </source>
</evidence>
<dbReference type="Gene3D" id="3.30.70.270">
    <property type="match status" value="2"/>
</dbReference>
<dbReference type="GO" id="GO:0039694">
    <property type="term" value="P:viral RNA genome replication"/>
    <property type="evidence" value="ECO:0007669"/>
    <property type="project" value="InterPro"/>
</dbReference>
<keyword evidence="19" id="KW-0547">Nucleotide-binding</keyword>
<proteinExistence type="predicted"/>
<dbReference type="CDD" id="cd23226">
    <property type="entry name" value="Cosavirus_RdRp"/>
    <property type="match status" value="1"/>
</dbReference>
<keyword evidence="31" id="KW-1035">Host cytoplasm</keyword>
<dbReference type="GO" id="GO:0015267">
    <property type="term" value="F:channel activity"/>
    <property type="evidence" value="ECO:0007669"/>
    <property type="project" value="UniProtKB-KW"/>
</dbReference>
<keyword evidence="24" id="KW-0067">ATP-binding</keyword>
<keyword evidence="12" id="KW-1048">Host nucleus</keyword>
<evidence type="ECO:0000313" key="42">
    <source>
        <dbReference type="EMBL" id="AFJ04538.1"/>
    </source>
</evidence>
<keyword evidence="10" id="KW-0597">Phosphoprotein</keyword>
<keyword evidence="17" id="KW-1143">T=pseudo3 icosahedral capsid protein</keyword>
<evidence type="ECO:0000256" key="31">
    <source>
        <dbReference type="ARBA" id="ARBA00023200"/>
    </source>
</evidence>
<feature type="domain" description="RdRp catalytic" evidence="39">
    <location>
        <begin position="1883"/>
        <end position="2000"/>
    </location>
</feature>
<dbReference type="GO" id="GO:0006508">
    <property type="term" value="P:proteolysis"/>
    <property type="evidence" value="ECO:0007669"/>
    <property type="project" value="UniProtKB-KW"/>
</dbReference>
<comment type="function">
    <text evidence="1">VP0 precursor is a component of immature procapsids.</text>
</comment>
<dbReference type="PROSITE" id="PS51874">
    <property type="entry name" value="PCV_3C_PRO"/>
    <property type="match status" value="1"/>
</dbReference>
<keyword evidence="23" id="KW-0788">Thiol protease</keyword>
<dbReference type="Pfam" id="PF00680">
    <property type="entry name" value="RdRP_1"/>
    <property type="match status" value="1"/>
</dbReference>
<dbReference type="Pfam" id="PF00910">
    <property type="entry name" value="RNA_helicase"/>
    <property type="match status" value="1"/>
</dbReference>
<dbReference type="GO" id="GO:0006351">
    <property type="term" value="P:DNA-templated transcription"/>
    <property type="evidence" value="ECO:0007669"/>
    <property type="project" value="InterPro"/>
</dbReference>
<dbReference type="Gene3D" id="1.20.960.20">
    <property type="match status" value="1"/>
</dbReference>
<evidence type="ECO:0000256" key="4">
    <source>
        <dbReference type="ARBA" id="ARBA00004328"/>
    </source>
</evidence>
<evidence type="ECO:0000256" key="9">
    <source>
        <dbReference type="ARBA" id="ARBA00022520"/>
    </source>
</evidence>
<evidence type="ECO:0000256" key="11">
    <source>
        <dbReference type="ARBA" id="ARBA00022561"/>
    </source>
</evidence>
<evidence type="ECO:0000256" key="32">
    <source>
        <dbReference type="ARBA" id="ARBA00023288"/>
    </source>
</evidence>
<keyword evidence="32" id="KW-0449">Lipoprotein</keyword>
<dbReference type="InterPro" id="IPR043504">
    <property type="entry name" value="Peptidase_S1_PA_chymotrypsin"/>
</dbReference>
<keyword evidence="16" id="KW-0548">Nucleotidyltransferase</keyword>
<comment type="function">
    <text evidence="36">Replicates the genomic and antigenomic RNAs by recognizing replications specific signals. Performs VPg uridylylation.</text>
</comment>
<dbReference type="GO" id="GO:0003723">
    <property type="term" value="F:RNA binding"/>
    <property type="evidence" value="ECO:0007669"/>
    <property type="project" value="InterPro"/>
</dbReference>
<sequence>MGANNSKESVSSNGNQGTIVNNFYANQYYGSIDASSQGVGTNSTPENGNVSSFLGLASSAFNAIGFLADPKTENTTNMEDRILTRRHGNTAISSQAAEGVLYGYGMESDKSDPTSCGDAPSRATPATSRSFVIPLQDWLSSIDPYQYQIYRTSQLRKESVGNLYSKSLNSHSYTKTGFEVTLQVNTSPFHAGLVGLFMVPEFVRYTSPSLTWENMLTKFNLFKNTNIYTQDADITDNLDEKNSFDLADITPEQMFLYPHQLINPKETTIATVRVPYINAAPQNDPNVHNVWSVIVMVISPLQYSNGAAPNVAMTLTITPIDTVFNGLRHPRPSIQSPIPTRPFHHSYQFSSTVPDVTEPAYGMTVAPPRDYMPPPVDDLASLAKVPSFVTVTVDKPYFEVTNAKSTGPLFKSNVVLSDLHYQHTLVSQIGTFFGNYRGSLQFDLIACTTAMTRGKLLLAYTPPGANAPETIEQAMMATYSIWDLGLQSTFSFVVPFVSTVDFRVNNVSISSAVNADGWFTIFLLNPLTYPPNTPPTQHIVLMLAGGQDFSYRLPISPPLAQGNDGPEPHDNAECGVTSDHDASLNSGHSVAMHIPHSKVEFFFDRYRYIGMVESTVNTPVRVTNVIRDNKIKSFKTFFNSNEGTQNKQSIMLSPNPSVGGGAITAFIITKNVSGTNTNQRFLLTQGDLMLYKSCPFTYYTSDLEVTVVPGKDVTGPWRVNWFPVGTPISEIETILDVTSGTTATFTENYRDTSDVLSLIPSFWSSDSNKVSFVIPMTSPLSFLPLYFDGYPDYSTTQALYGIAPANGFGTLTVKSKTLSDKFYVYVRYKNFKGYIPRPLPRQASTALTARIRHPLADGLAPRKYMASRLIQLSGDVETNPGPMCSKFQVQGSMSDFLNVARKPETLDNVTRLLTTLNNLMNKWNNVKHMCCDSYFLRDILCLLVKLTSLSYLVSGQGPSAYLAASAVLIADGISFLDWYEKIKRFLGTRFRVSPPVFTLAQGPDLRDLVTFFNAARGAQWMVDSIRGLISWIKQWLELEEENEAVHFERLLIESPKHCKAINDYNVGKTFVRPENSFDFMEKLVESATKLGKVNIAGYFRTFTSVDTDAPRMEPVVLVLRGKPGAGKSAAATIITAAVSKILTGTQSVYTLSPDTEHMDGYHGQFSMIMDDLGQNPDGEDFRTFCQMISVAQYRPSMADLKDKGILFKSQFIVATTNLPEFRPLTVSDRGAVDRRITFDIGVTPGSAVTKNGKLDLAAALKPDGEGEFPYSTDCQILHTTGLLLQNLRTGKTMNIKELVDLIVKKIKSKRTTSGMLEGLVVQSPKIVGYTKDDEGVVIVDCLEDWHRIRDKKRKQQALEMVAEEMKVQHEKHTNTISLIKQFLSGLGVVAAVGAAFAAGKVLKNMMTSDRAPDEPDSKPEENKKKNKNAEGPYNGPTKKELKTLKLKAQGPLLDLEKKVLANVQPFVLRVAGRDYIQSCLFIGKRVFLVNKHAIDSVDKTFQVAGKQYNLDDVDVAILDTEYGLTDVAAVKLNTGPEWKNLSKLFVSLDTTLHPGTRITVLSNDQLNMVREGSFLRNEDDIPTNIGPIPFVMLYKASSYFGMCGSAVLTRFGDCPGILGLHCAGGGGVCVASRVTKRMVETVLDYFYPPQVQGQIVNTDSGPRVHVPRQSKLKRTNATYPATAKYGPAVLSKNDPRLNPDVDFDKVIFSKHVANVVIDEDTSFWNALKMSAQIYAEKFKGIDFSPLTVEEAICGIPGLDRMDPNTASGLPYTKTRRQMIDFQEGKILDSELQSRLDTWLSGKQPEMLYQTFLKDEIRPIEKVKAGKTRIIDVTPLDHVLAFRIILGRFMAHFHNNYGFNLGSAVGCDPDVAWANFGFALSSKKYQYDFDYSNFDASHSESIFELLKQFVFTKDNGFDHRCSLMIDSLVTSTHCYEEQRMTIRGGLPSGTSGTSVINTIINNIIFKAALYHTYSNFEWDDVQMLAYGDDIVAASDCLLDLDKVKEFMAHIGYKITPADKGEKFIPKCMQNIQFLKRSFRKVAGVWAPIMDLENLQAMLSWYKPELYRKKLDSVARLAHFRGEKEYDELFETFVKDGFQIKPWKQLHFEWLNRFTE</sequence>
<evidence type="ECO:0000256" key="27">
    <source>
        <dbReference type="ARBA" id="ARBA00022953"/>
    </source>
</evidence>
<evidence type="ECO:0000256" key="8">
    <source>
        <dbReference type="ARBA" id="ARBA00022488"/>
    </source>
</evidence>
<keyword evidence="29" id="KW-0406">Ion transport</keyword>
<dbReference type="InterPro" id="IPR001205">
    <property type="entry name" value="RNA-dir_pol_C"/>
</dbReference>
<evidence type="ECO:0000256" key="23">
    <source>
        <dbReference type="ARBA" id="ARBA00022807"/>
    </source>
</evidence>
<dbReference type="InterPro" id="IPR043502">
    <property type="entry name" value="DNA/RNA_pol_sf"/>
</dbReference>
<dbReference type="CDD" id="cd00205">
    <property type="entry name" value="rhv_like"/>
    <property type="match status" value="2"/>
</dbReference>
<evidence type="ECO:0000256" key="26">
    <source>
        <dbReference type="ARBA" id="ARBA00022870"/>
    </source>
</evidence>
<keyword evidence="33" id="KW-1160">Virus entry into host cell</keyword>
<evidence type="ECO:0000256" key="14">
    <source>
        <dbReference type="ARBA" id="ARBA00022670"/>
    </source>
</evidence>
<dbReference type="Pfam" id="PF22663">
    <property type="entry name" value="Rhv_5"/>
    <property type="match status" value="1"/>
</dbReference>
<feature type="domain" description="SF3 helicase" evidence="40">
    <location>
        <begin position="1090"/>
        <end position="1255"/>
    </location>
</feature>
<dbReference type="InterPro" id="IPR033703">
    <property type="entry name" value="Rhv-like"/>
</dbReference>
<evidence type="ECO:0000256" key="19">
    <source>
        <dbReference type="ARBA" id="ARBA00022741"/>
    </source>
</evidence>
<keyword evidence="11" id="KW-0167">Capsid protein</keyword>
<dbReference type="SUPFAM" id="SSF56672">
    <property type="entry name" value="DNA/RNA polymerases"/>
    <property type="match status" value="1"/>
</dbReference>
<evidence type="ECO:0000256" key="34">
    <source>
        <dbReference type="ARBA" id="ARBA00023303"/>
    </source>
</evidence>
<dbReference type="PROSITE" id="PS50507">
    <property type="entry name" value="RDRP_SSRNA_POS"/>
    <property type="match status" value="1"/>
</dbReference>
<dbReference type="InterPro" id="IPR059138">
    <property type="entry name" value="Pico_VP1"/>
</dbReference>
<evidence type="ECO:0000256" key="1">
    <source>
        <dbReference type="ARBA" id="ARBA00002982"/>
    </source>
</evidence>
<dbReference type="InterPro" id="IPR000605">
    <property type="entry name" value="Helicase_SF3_ssDNA/RNA_vir"/>
</dbReference>
<dbReference type="InterPro" id="IPR001676">
    <property type="entry name" value="Picornavirus_capsid"/>
</dbReference>
<evidence type="ECO:0000256" key="28">
    <source>
        <dbReference type="ARBA" id="ARBA00023039"/>
    </source>
</evidence>
<dbReference type="GO" id="GO:0034220">
    <property type="term" value="P:monoatomic ion transmembrane transport"/>
    <property type="evidence" value="ECO:0007669"/>
    <property type="project" value="UniProtKB-KW"/>
</dbReference>
<dbReference type="SUPFAM" id="SSF50494">
    <property type="entry name" value="Trypsin-like serine proteases"/>
    <property type="match status" value="1"/>
</dbReference>
<dbReference type="GO" id="GO:0005524">
    <property type="term" value="F:ATP binding"/>
    <property type="evidence" value="ECO:0007669"/>
    <property type="project" value="UniProtKB-KW"/>
</dbReference>
<evidence type="ECO:0000256" key="3">
    <source>
        <dbReference type="ARBA" id="ARBA00004307"/>
    </source>
</evidence>
<keyword evidence="20" id="KW-0378">Hydrolase</keyword>
<keyword evidence="6" id="KW-0813">Transport</keyword>
<keyword evidence="25" id="KW-0946">Virion</keyword>
<evidence type="ECO:0000256" key="13">
    <source>
        <dbReference type="ARBA" id="ARBA00022581"/>
    </source>
</evidence>
<keyword evidence="9" id="KW-0191">Covalent protein-RNA linkage</keyword>
<feature type="domain" description="Peptidase C3" evidence="41">
    <location>
        <begin position="1450"/>
        <end position="1639"/>
    </location>
</feature>
<comment type="function">
    <text evidence="35">Lies on the inner surface of the capsid shell. After binding to the host receptor, the capsid undergoes conformational changes. Capsid protein VP4 is released, capsid protein VP1 N-terminus is externalized, and together, they shape a pore in the host membrane through which the viral genome is translocated into the host cell cytoplasm. After genome has been released, the channel shrinks.</text>
</comment>
<evidence type="ECO:0000256" key="38">
    <source>
        <dbReference type="SAM" id="MobiDB-lite"/>
    </source>
</evidence>
<keyword evidence="8" id="KW-1036">Host cytoplasmic vesicle</keyword>
<dbReference type="InterPro" id="IPR037080">
    <property type="entry name" value="Capsid_VP4_sf_Picornavirus"/>
</dbReference>
<feature type="region of interest" description="Disordered" evidence="38">
    <location>
        <begin position="1407"/>
        <end position="1438"/>
    </location>
</feature>
<keyword evidence="34" id="KW-0407">Ion channel</keyword>
<dbReference type="GO" id="GO:0003968">
    <property type="term" value="F:RNA-directed RNA polymerase activity"/>
    <property type="evidence" value="ECO:0007669"/>
    <property type="project" value="UniProtKB-KW"/>
</dbReference>
<evidence type="ECO:0000256" key="35">
    <source>
        <dbReference type="ARBA" id="ARBA00033716"/>
    </source>
</evidence>
<evidence type="ECO:0000256" key="21">
    <source>
        <dbReference type="ARBA" id="ARBA00022804"/>
    </source>
</evidence>
<dbReference type="InterPro" id="IPR009003">
    <property type="entry name" value="Peptidase_S1_PA"/>
</dbReference>
<keyword evidence="30" id="KW-0472">Membrane</keyword>
<evidence type="ECO:0000256" key="10">
    <source>
        <dbReference type="ARBA" id="ARBA00022553"/>
    </source>
</evidence>
<keyword evidence="22" id="KW-0347">Helicase</keyword>
<comment type="subcellular location">
    <subcellularLocation>
        <location evidence="2">Host cytoplasmic vesicle membrane</location>
        <topology evidence="2">Peripheral membrane protein</topology>
        <orientation evidence="2">Cytoplasmic side</orientation>
    </subcellularLocation>
    <subcellularLocation>
        <location evidence="3">Host nucleus</location>
        <location evidence="3">Host nucleolus</location>
    </subcellularLocation>
    <subcellularLocation>
        <location evidence="4">Virion</location>
    </subcellularLocation>
</comment>
<evidence type="ECO:0000256" key="5">
    <source>
        <dbReference type="ARBA" id="ARBA00020107"/>
    </source>
</evidence>
<evidence type="ECO:0000256" key="36">
    <source>
        <dbReference type="ARBA" id="ARBA00045446"/>
    </source>
</evidence>
<evidence type="ECO:0000256" key="20">
    <source>
        <dbReference type="ARBA" id="ARBA00022801"/>
    </source>
</evidence>
<dbReference type="InterPro" id="IPR029053">
    <property type="entry name" value="Viral_coat"/>
</dbReference>
<dbReference type="Pfam" id="PF00073">
    <property type="entry name" value="Rhv"/>
    <property type="match status" value="2"/>
</dbReference>
<accession>I1YLT5</accession>
<evidence type="ECO:0000256" key="25">
    <source>
        <dbReference type="ARBA" id="ARBA00022844"/>
    </source>
</evidence>
<keyword evidence="14" id="KW-0645">Protease</keyword>
<evidence type="ECO:0000256" key="6">
    <source>
        <dbReference type="ARBA" id="ARBA00022448"/>
    </source>
</evidence>
<dbReference type="InterPro" id="IPR000199">
    <property type="entry name" value="Peptidase_C3A/C3B_picornavir"/>
</dbReference>
<evidence type="ECO:0000256" key="2">
    <source>
        <dbReference type="ARBA" id="ARBA00004295"/>
    </source>
</evidence>
<evidence type="ECO:0000259" key="39">
    <source>
        <dbReference type="PROSITE" id="PS50507"/>
    </source>
</evidence>
<dbReference type="InterPro" id="IPR014759">
    <property type="entry name" value="Helicase_SF3_ssRNA_vir"/>
</dbReference>
<keyword evidence="15" id="KW-0808">Transferase</keyword>
<evidence type="ECO:0000256" key="30">
    <source>
        <dbReference type="ARBA" id="ARBA00023136"/>
    </source>
</evidence>
<evidence type="ECO:0000256" key="15">
    <source>
        <dbReference type="ARBA" id="ARBA00022679"/>
    </source>
</evidence>
<evidence type="ECO:0000256" key="12">
    <source>
        <dbReference type="ARBA" id="ARBA00022562"/>
    </source>
</evidence>
<keyword evidence="18" id="KW-0519">Myristate</keyword>
<dbReference type="GO" id="GO:0042025">
    <property type="term" value="C:host cell nucleus"/>
    <property type="evidence" value="ECO:0007669"/>
    <property type="project" value="UniProtKB-SubCell"/>
</dbReference>
<dbReference type="GO" id="GO:0005198">
    <property type="term" value="F:structural molecule activity"/>
    <property type="evidence" value="ECO:0007669"/>
    <property type="project" value="InterPro"/>
</dbReference>
<feature type="compositionally biased region" description="Basic and acidic residues" evidence="38">
    <location>
        <begin position="1410"/>
        <end position="1423"/>
    </location>
</feature>
<keyword evidence="26" id="KW-1043">Host membrane</keyword>
<evidence type="ECO:0000259" key="40">
    <source>
        <dbReference type="PROSITE" id="PS51218"/>
    </source>
</evidence>
<evidence type="ECO:0000256" key="22">
    <source>
        <dbReference type="ARBA" id="ARBA00022806"/>
    </source>
</evidence>
<dbReference type="GO" id="GO:0039618">
    <property type="term" value="C:T=pseudo3 icosahedral viral capsid"/>
    <property type="evidence" value="ECO:0007669"/>
    <property type="project" value="UniProtKB-KW"/>
</dbReference>
<evidence type="ECO:0000259" key="41">
    <source>
        <dbReference type="PROSITE" id="PS51874"/>
    </source>
</evidence>
<dbReference type="Gene3D" id="2.40.10.10">
    <property type="entry name" value="Trypsin-like serine proteases"/>
    <property type="match status" value="1"/>
</dbReference>
<evidence type="ECO:0000256" key="17">
    <source>
        <dbReference type="ARBA" id="ARBA00022706"/>
    </source>
</evidence>
<dbReference type="GO" id="GO:0046718">
    <property type="term" value="P:symbiont entry into host cell"/>
    <property type="evidence" value="ECO:0007669"/>
    <property type="project" value="UniProtKB-KW"/>
</dbReference>